<keyword evidence="4" id="KW-0456">Lyase</keyword>
<accession>A0ABS3DYG2</accession>
<protein>
    <submittedName>
        <fullName evidence="6">Bifunctional 4-hydroxy-2-oxoglutarate aldolase/2-dehydro-3-deoxy-phosphogluconate aldolase</fullName>
    </submittedName>
</protein>
<evidence type="ECO:0000256" key="1">
    <source>
        <dbReference type="ARBA" id="ARBA00004761"/>
    </source>
</evidence>
<comment type="similarity">
    <text evidence="2">Belongs to the KHG/KDPG aldolase family.</text>
</comment>
<evidence type="ECO:0000256" key="3">
    <source>
        <dbReference type="ARBA" id="ARBA00011233"/>
    </source>
</evidence>
<dbReference type="PANTHER" id="PTHR30246">
    <property type="entry name" value="2-KETO-3-DEOXY-6-PHOSPHOGLUCONATE ALDOLASE"/>
    <property type="match status" value="1"/>
</dbReference>
<evidence type="ECO:0000313" key="6">
    <source>
        <dbReference type="EMBL" id="MBN8236400.1"/>
    </source>
</evidence>
<evidence type="ECO:0000256" key="4">
    <source>
        <dbReference type="ARBA" id="ARBA00023239"/>
    </source>
</evidence>
<evidence type="ECO:0000256" key="5">
    <source>
        <dbReference type="ARBA" id="ARBA00023277"/>
    </source>
</evidence>
<dbReference type="InterPro" id="IPR000887">
    <property type="entry name" value="Aldlse_KDPG_KHG"/>
</dbReference>
<dbReference type="RefSeq" id="WP_206934820.1">
    <property type="nucleotide sequence ID" value="NZ_JAEKJY010000004.1"/>
</dbReference>
<keyword evidence="5" id="KW-0119">Carbohydrate metabolism</keyword>
<comment type="subunit">
    <text evidence="3">Homotrimer.</text>
</comment>
<dbReference type="Pfam" id="PF01081">
    <property type="entry name" value="Aldolase"/>
    <property type="match status" value="1"/>
</dbReference>
<organism evidence="6 7">
    <name type="scientific">Halobacillus kuroshimensis</name>
    <dbReference type="NCBI Taxonomy" id="302481"/>
    <lineage>
        <taxon>Bacteria</taxon>
        <taxon>Bacillati</taxon>
        <taxon>Bacillota</taxon>
        <taxon>Bacilli</taxon>
        <taxon>Bacillales</taxon>
        <taxon>Bacillaceae</taxon>
        <taxon>Halobacillus</taxon>
    </lineage>
</organism>
<comment type="pathway">
    <text evidence="1">Carbohydrate acid metabolism.</text>
</comment>
<dbReference type="InterPro" id="IPR013785">
    <property type="entry name" value="Aldolase_TIM"/>
</dbReference>
<dbReference type="NCBIfam" id="TIGR01182">
    <property type="entry name" value="eda"/>
    <property type="match status" value="1"/>
</dbReference>
<dbReference type="SUPFAM" id="SSF51569">
    <property type="entry name" value="Aldolase"/>
    <property type="match status" value="1"/>
</dbReference>
<sequence>MNTAERLKQARVIPVIRRADETNILKIAEALVNGGIQAIEITAETKDAAKLIRKTADAFEGKLLVGAGTVLDPETAREMIAAGAAFVVAPTLNVKTIELVHRYGLPCIPGVLTPTEIQTALEAGAGTVKIFPAGTVGPSYIKNVLGPLPQVSIMATGGIHLDNMEEYFANGAEIVGIGSQLVKASALKTDSDYQALQEKAGMYVDRVQQFHEQLALHV</sequence>
<evidence type="ECO:0000256" key="2">
    <source>
        <dbReference type="ARBA" id="ARBA00006906"/>
    </source>
</evidence>
<gene>
    <name evidence="6" type="ORF">JF544_14120</name>
</gene>
<reference evidence="6 7" key="1">
    <citation type="submission" date="2020-12" db="EMBL/GenBank/DDBJ databases">
        <title>Oil enriched cultivation method for isolating marine PHA-producing bacteria.</title>
        <authorList>
            <person name="Zheng W."/>
            <person name="Yu S."/>
            <person name="Huang Y."/>
        </authorList>
    </citation>
    <scope>NUCLEOTIDE SEQUENCE [LARGE SCALE GENOMIC DNA]</scope>
    <source>
        <strain evidence="6 7">SY-2-6</strain>
    </source>
</reference>
<dbReference type="Proteomes" id="UP000663970">
    <property type="component" value="Unassembled WGS sequence"/>
</dbReference>
<proteinExistence type="inferred from homology"/>
<dbReference type="PANTHER" id="PTHR30246:SF1">
    <property type="entry name" value="2-DEHYDRO-3-DEOXY-6-PHOSPHOGALACTONATE ALDOLASE-RELATED"/>
    <property type="match status" value="1"/>
</dbReference>
<dbReference type="CDD" id="cd00452">
    <property type="entry name" value="KDPG_aldolase"/>
    <property type="match status" value="1"/>
</dbReference>
<comment type="caution">
    <text evidence="6">The sequence shown here is derived from an EMBL/GenBank/DDBJ whole genome shotgun (WGS) entry which is preliminary data.</text>
</comment>
<keyword evidence="7" id="KW-1185">Reference proteome</keyword>
<evidence type="ECO:0000313" key="7">
    <source>
        <dbReference type="Proteomes" id="UP000663970"/>
    </source>
</evidence>
<dbReference type="EMBL" id="JAEKJY010000004">
    <property type="protein sequence ID" value="MBN8236400.1"/>
    <property type="molecule type" value="Genomic_DNA"/>
</dbReference>
<dbReference type="Gene3D" id="3.20.20.70">
    <property type="entry name" value="Aldolase class I"/>
    <property type="match status" value="1"/>
</dbReference>
<name>A0ABS3DYG2_9BACI</name>